<dbReference type="Proteomes" id="UP000278746">
    <property type="component" value="Unassembled WGS sequence"/>
</dbReference>
<dbReference type="EMBL" id="RHIB01000003">
    <property type="protein sequence ID" value="RNA66856.1"/>
    <property type="molecule type" value="Genomic_DNA"/>
</dbReference>
<dbReference type="CDD" id="cd02440">
    <property type="entry name" value="AdoMet_MTases"/>
    <property type="match status" value="1"/>
</dbReference>
<dbReference type="SUPFAM" id="SSF53335">
    <property type="entry name" value="S-adenosyl-L-methionine-dependent methyltransferases"/>
    <property type="match status" value="1"/>
</dbReference>
<dbReference type="Pfam" id="PF08241">
    <property type="entry name" value="Methyltransf_11"/>
    <property type="match status" value="1"/>
</dbReference>
<evidence type="ECO:0000259" key="1">
    <source>
        <dbReference type="Pfam" id="PF08241"/>
    </source>
</evidence>
<proteinExistence type="predicted"/>
<reference evidence="2 3" key="1">
    <citation type="submission" date="2018-10" db="EMBL/GenBank/DDBJ databases">
        <title>Bacillus Keqinensis sp. nov., a moderately halophilic bacterium isolated from a saline-alkaline lake.</title>
        <authorList>
            <person name="Wang H."/>
        </authorList>
    </citation>
    <scope>NUCLEOTIDE SEQUENCE [LARGE SCALE GENOMIC DNA]</scope>
    <source>
        <strain evidence="2 3">KQ-3</strain>
    </source>
</reference>
<sequence length="188" mass="20755">MAGERFDPAKADLLLAPDRKAMIDAEWVADLIEIKEGDTAADLGAGNGYFTLPLASRTKNDVYAVDVEPEMLGLLGVRAMDRGFENVGLLEATLEDIPLPDACVNGLVAAFVMHEVPDRVKAFAEMRRMMKPGGKGAIVEWKREEFTKGPPLHERLESDTLVREAHEADLTVSEIINLDHVYVILIRN</sequence>
<dbReference type="GO" id="GO:0008757">
    <property type="term" value="F:S-adenosylmethionine-dependent methyltransferase activity"/>
    <property type="evidence" value="ECO:0007669"/>
    <property type="project" value="InterPro"/>
</dbReference>
<accession>A0A3M7TP05</accession>
<dbReference type="PANTHER" id="PTHR43591">
    <property type="entry name" value="METHYLTRANSFERASE"/>
    <property type="match status" value="1"/>
</dbReference>
<dbReference type="PANTHER" id="PTHR43591:SF24">
    <property type="entry name" value="2-METHOXY-6-POLYPRENYL-1,4-BENZOQUINOL METHYLASE, MITOCHONDRIAL"/>
    <property type="match status" value="1"/>
</dbReference>
<dbReference type="InterPro" id="IPR029063">
    <property type="entry name" value="SAM-dependent_MTases_sf"/>
</dbReference>
<keyword evidence="2" id="KW-0808">Transferase</keyword>
<organism evidence="2 3">
    <name type="scientific">Alteribacter keqinensis</name>
    <dbReference type="NCBI Taxonomy" id="2483800"/>
    <lineage>
        <taxon>Bacteria</taxon>
        <taxon>Bacillati</taxon>
        <taxon>Bacillota</taxon>
        <taxon>Bacilli</taxon>
        <taxon>Bacillales</taxon>
        <taxon>Bacillaceae</taxon>
        <taxon>Alteribacter</taxon>
    </lineage>
</organism>
<feature type="domain" description="Methyltransferase type 11" evidence="1">
    <location>
        <begin position="42"/>
        <end position="135"/>
    </location>
</feature>
<keyword evidence="2" id="KW-0489">Methyltransferase</keyword>
<dbReference type="Gene3D" id="3.40.50.150">
    <property type="entry name" value="Vaccinia Virus protein VP39"/>
    <property type="match status" value="1"/>
</dbReference>
<evidence type="ECO:0000313" key="2">
    <source>
        <dbReference type="EMBL" id="RNA66856.1"/>
    </source>
</evidence>
<protein>
    <submittedName>
        <fullName evidence="2">Class I SAM-dependent methyltransferase</fullName>
    </submittedName>
</protein>
<dbReference type="GO" id="GO:0032259">
    <property type="term" value="P:methylation"/>
    <property type="evidence" value="ECO:0007669"/>
    <property type="project" value="UniProtKB-KW"/>
</dbReference>
<dbReference type="AlphaFoldDB" id="A0A3M7TP05"/>
<name>A0A3M7TP05_9BACI</name>
<gene>
    <name evidence="2" type="ORF">EBO34_16760</name>
</gene>
<dbReference type="RefSeq" id="WP_122900715.1">
    <property type="nucleotide sequence ID" value="NZ_RHIB01000003.1"/>
</dbReference>
<comment type="caution">
    <text evidence="2">The sequence shown here is derived from an EMBL/GenBank/DDBJ whole genome shotgun (WGS) entry which is preliminary data.</text>
</comment>
<dbReference type="InterPro" id="IPR013216">
    <property type="entry name" value="Methyltransf_11"/>
</dbReference>
<evidence type="ECO:0000313" key="3">
    <source>
        <dbReference type="Proteomes" id="UP000278746"/>
    </source>
</evidence>
<dbReference type="OrthoDB" id="9784101at2"/>
<keyword evidence="3" id="KW-1185">Reference proteome</keyword>